<keyword evidence="4" id="KW-0804">Transcription</keyword>
<dbReference type="InterPro" id="IPR036388">
    <property type="entry name" value="WH-like_DNA-bd_sf"/>
</dbReference>
<dbReference type="RefSeq" id="WP_168976256.1">
    <property type="nucleotide sequence ID" value="NZ_JABAGO010000049.1"/>
</dbReference>
<evidence type="ECO:0000313" key="6">
    <source>
        <dbReference type="EMBL" id="NMF00607.1"/>
    </source>
</evidence>
<comment type="similarity">
    <text evidence="1">Belongs to the LysR transcriptional regulatory family.</text>
</comment>
<dbReference type="CDD" id="cd05466">
    <property type="entry name" value="PBP2_LTTR_substrate"/>
    <property type="match status" value="1"/>
</dbReference>
<proteinExistence type="inferred from homology"/>
<protein>
    <submittedName>
        <fullName evidence="6">LysR family transcriptional regulator</fullName>
    </submittedName>
</protein>
<dbReference type="GO" id="GO:0003677">
    <property type="term" value="F:DNA binding"/>
    <property type="evidence" value="ECO:0007669"/>
    <property type="project" value="UniProtKB-KW"/>
</dbReference>
<dbReference type="Pfam" id="PF00126">
    <property type="entry name" value="HTH_1"/>
    <property type="match status" value="1"/>
</dbReference>
<evidence type="ECO:0000256" key="3">
    <source>
        <dbReference type="ARBA" id="ARBA00023125"/>
    </source>
</evidence>
<dbReference type="AlphaFoldDB" id="A0A848D3K4"/>
<evidence type="ECO:0000256" key="4">
    <source>
        <dbReference type="ARBA" id="ARBA00023163"/>
    </source>
</evidence>
<dbReference type="PANTHER" id="PTHR30419:SF8">
    <property type="entry name" value="NITROGEN ASSIMILATION TRANSCRIPTIONAL ACTIVATOR-RELATED"/>
    <property type="match status" value="1"/>
</dbReference>
<dbReference type="Proteomes" id="UP000561326">
    <property type="component" value="Unassembled WGS sequence"/>
</dbReference>
<dbReference type="GO" id="GO:0005829">
    <property type="term" value="C:cytosol"/>
    <property type="evidence" value="ECO:0007669"/>
    <property type="project" value="TreeGrafter"/>
</dbReference>
<evidence type="ECO:0000259" key="5">
    <source>
        <dbReference type="PROSITE" id="PS50931"/>
    </source>
</evidence>
<keyword evidence="3" id="KW-0238">DNA-binding</keyword>
<name>A0A848D3K4_ANEAE</name>
<comment type="caution">
    <text evidence="6">The sequence shown here is derived from an EMBL/GenBank/DDBJ whole genome shotgun (WGS) entry which is preliminary data.</text>
</comment>
<dbReference type="Pfam" id="PF03466">
    <property type="entry name" value="LysR_substrate"/>
    <property type="match status" value="1"/>
</dbReference>
<dbReference type="Gene3D" id="3.40.190.290">
    <property type="match status" value="1"/>
</dbReference>
<evidence type="ECO:0000256" key="2">
    <source>
        <dbReference type="ARBA" id="ARBA00023015"/>
    </source>
</evidence>
<evidence type="ECO:0000256" key="1">
    <source>
        <dbReference type="ARBA" id="ARBA00009437"/>
    </source>
</evidence>
<keyword evidence="2" id="KW-0805">Transcription regulation</keyword>
<accession>A0A848D3K4</accession>
<dbReference type="PROSITE" id="PS50931">
    <property type="entry name" value="HTH_LYSR"/>
    <property type="match status" value="1"/>
</dbReference>
<dbReference type="InterPro" id="IPR000847">
    <property type="entry name" value="LysR_HTH_N"/>
</dbReference>
<dbReference type="InterPro" id="IPR005119">
    <property type="entry name" value="LysR_subst-bd"/>
</dbReference>
<dbReference type="Gene3D" id="1.10.10.10">
    <property type="entry name" value="Winged helix-like DNA-binding domain superfamily/Winged helix DNA-binding domain"/>
    <property type="match status" value="1"/>
</dbReference>
<gene>
    <name evidence="6" type="ORF">HF838_20495</name>
</gene>
<dbReference type="SUPFAM" id="SSF53850">
    <property type="entry name" value="Periplasmic binding protein-like II"/>
    <property type="match status" value="1"/>
</dbReference>
<dbReference type="PANTHER" id="PTHR30419">
    <property type="entry name" value="HTH-TYPE TRANSCRIPTIONAL REGULATOR YBHD"/>
    <property type="match status" value="1"/>
</dbReference>
<dbReference type="InterPro" id="IPR050950">
    <property type="entry name" value="HTH-type_LysR_regulators"/>
</dbReference>
<organism evidence="6 7">
    <name type="scientific">Aneurinibacillus aneurinilyticus</name>
    <name type="common">Bacillus aneurinolyticus</name>
    <dbReference type="NCBI Taxonomy" id="1391"/>
    <lineage>
        <taxon>Bacteria</taxon>
        <taxon>Bacillati</taxon>
        <taxon>Bacillota</taxon>
        <taxon>Bacilli</taxon>
        <taxon>Bacillales</taxon>
        <taxon>Paenibacillaceae</taxon>
        <taxon>Aneurinibacillus group</taxon>
        <taxon>Aneurinibacillus</taxon>
    </lineage>
</organism>
<dbReference type="InterPro" id="IPR036390">
    <property type="entry name" value="WH_DNA-bd_sf"/>
</dbReference>
<dbReference type="GO" id="GO:0003700">
    <property type="term" value="F:DNA-binding transcription factor activity"/>
    <property type="evidence" value="ECO:0007669"/>
    <property type="project" value="InterPro"/>
</dbReference>
<evidence type="ECO:0000313" key="7">
    <source>
        <dbReference type="Proteomes" id="UP000561326"/>
    </source>
</evidence>
<reference evidence="6 7" key="1">
    <citation type="submission" date="2020-04" db="EMBL/GenBank/DDBJ databases">
        <authorList>
            <person name="Hitch T.C.A."/>
            <person name="Wylensek D."/>
            <person name="Clavel T."/>
        </authorList>
    </citation>
    <scope>NUCLEOTIDE SEQUENCE [LARGE SCALE GENOMIC DNA]</scope>
    <source>
        <strain evidence="6 7">WB01_D5_05</strain>
    </source>
</reference>
<sequence length="298" mass="33328">MNLEQMEYIVEVAKTGSLTQAAHNSHVTLSAISQSISSLESELGIILFTRSRGSGAIPTAEGKSIISKANEVLIKVNELREEAQSYSSTLSGKLKIATIPGPMHLLVDVVSEFKKDFPNVKIEILEKGPKEILDDIQHSKIDIGLIVLSKKLMEKHNGLPFERLLEGKMVVGVNKNSPLSLERSITPEKLINQTLVLYDDEYIREYMTNLISRYGSIDILFITNNTQAIQNAVKAGLAVTIGLDYSFINNLPYDSQDIVPIELELPNTEQVYYGWVRPKGKHSSQISKRFINRLKFEL</sequence>
<dbReference type="EMBL" id="JABAGO010000049">
    <property type="protein sequence ID" value="NMF00607.1"/>
    <property type="molecule type" value="Genomic_DNA"/>
</dbReference>
<dbReference type="FunFam" id="1.10.10.10:FF:000001">
    <property type="entry name" value="LysR family transcriptional regulator"/>
    <property type="match status" value="1"/>
</dbReference>
<feature type="domain" description="HTH lysR-type" evidence="5">
    <location>
        <begin position="1"/>
        <end position="59"/>
    </location>
</feature>
<dbReference type="SUPFAM" id="SSF46785">
    <property type="entry name" value="Winged helix' DNA-binding domain"/>
    <property type="match status" value="1"/>
</dbReference>